<organism evidence="1 2">
    <name type="scientific">Sulfolobus islandicus rod-shaped virus 5</name>
    <dbReference type="NCBI Taxonomy" id="1983548"/>
    <lineage>
        <taxon>Viruses</taxon>
        <taxon>Adnaviria</taxon>
        <taxon>Zilligvirae</taxon>
        <taxon>Taleaviricota</taxon>
        <taxon>Tokiviricetes</taxon>
        <taxon>Ligamenvirales</taxon>
        <taxon>Rudiviridae</taxon>
        <taxon>Usarudivirus</taxon>
        <taxon>Usarudivirus nymphense</taxon>
        <taxon>Usarudivirus SIRV5</taxon>
    </lineage>
</organism>
<dbReference type="Proteomes" id="UP000203002">
    <property type="component" value="Segment"/>
</dbReference>
<reference evidence="1 2" key="1">
    <citation type="journal article" date="2017" name="Viruses">
        <title>Differentiation and structure in Sulfolobus islandicus rod-shaped virus populations.</title>
        <authorList>
            <person name="Bautista M.A."/>
            <person name="Black J.A."/>
            <person name="Youngblut N.D."/>
            <person name="Whitaker R.J."/>
        </authorList>
    </citation>
    <scope>NUCLEOTIDE SEQUENCE [LARGE SCALE GENOMIC DNA]</scope>
</reference>
<proteinExistence type="predicted"/>
<name>A0A1X9SK93_9VIRU</name>
<dbReference type="RefSeq" id="YP_009362640.1">
    <property type="nucleotide sequence ID" value="NC_034621.1"/>
</dbReference>
<dbReference type="GeneID" id="32877878"/>
<protein>
    <submittedName>
        <fullName evidence="1">Uncharacterized protein</fullName>
    </submittedName>
</protein>
<evidence type="ECO:0000313" key="1">
    <source>
        <dbReference type="EMBL" id="ARQ96652.1"/>
    </source>
</evidence>
<sequence length="73" mass="8947">MSVKEIEQKIIEFAHEFSKKYGQEILELNEYELIVYINSKLDYESWKYFNFYQQKLLALFIKTVKEDLESQNK</sequence>
<dbReference type="EMBL" id="KY744233">
    <property type="protein sequence ID" value="ARQ96652.1"/>
    <property type="molecule type" value="Genomic_DNA"/>
</dbReference>
<keyword evidence="2" id="KW-1185">Reference proteome</keyword>
<dbReference type="KEGG" id="vg:32877878"/>
<evidence type="ECO:0000313" key="2">
    <source>
        <dbReference type="Proteomes" id="UP000203002"/>
    </source>
</evidence>
<accession>A0A1X9SK93</accession>
<dbReference type="OrthoDB" id="28311at10239"/>